<dbReference type="Pfam" id="PF05014">
    <property type="entry name" value="Nuc_deoxyrib_tr"/>
    <property type="match status" value="1"/>
</dbReference>
<protein>
    <recommendedName>
        <fullName evidence="3">Nucleoside 2-deoxyribosyltransferase</fullName>
    </recommendedName>
</protein>
<name>A0A172YIY3_9GAMM</name>
<dbReference type="Gene3D" id="3.40.50.450">
    <property type="match status" value="1"/>
</dbReference>
<reference evidence="1 2" key="1">
    <citation type="submission" date="2016-04" db="EMBL/GenBank/DDBJ databases">
        <title>Complete Genome Sequence of Halotalea alkalilenta IHB B 13600.</title>
        <authorList>
            <person name="Swarnkar M.K."/>
            <person name="Sharma A."/>
            <person name="Kaushal K."/>
            <person name="Soni R."/>
            <person name="Rana S."/>
            <person name="Singh A.K."/>
            <person name="Gulati A."/>
        </authorList>
    </citation>
    <scope>NUCLEOTIDE SEQUENCE [LARGE SCALE GENOMIC DNA]</scope>
    <source>
        <strain evidence="1 2">IHB B 13600</strain>
    </source>
</reference>
<dbReference type="PANTHER" id="PTHR15364">
    <property type="entry name" value="2'-DEOXYNUCLEOSIDE 5'-PHOSPHATE N-HYDROLASE 1"/>
    <property type="match status" value="1"/>
</dbReference>
<dbReference type="STRING" id="376489.A5892_18140"/>
<dbReference type="GO" id="GO:0070694">
    <property type="term" value="F:5-hydroxymethyl-dUMP N-hydrolase activity"/>
    <property type="evidence" value="ECO:0007669"/>
    <property type="project" value="TreeGrafter"/>
</dbReference>
<evidence type="ECO:0000313" key="2">
    <source>
        <dbReference type="Proteomes" id="UP000077875"/>
    </source>
</evidence>
<sequence>MAERIYFAGPEVFHPDAETLAAQAHAQASARGFEAMTPMDNRLPALADGAAMRAAIFHKNLALLDRAELVVANLSPFRGPSADAGTIWEIGYAFARGVPVFAWSDCPGDYRSRVVDDGLRIEDFDGFDNLMISESIIAPLHPNLAAALDAAALFLHPPTTR</sequence>
<dbReference type="RefSeq" id="WP_064123991.1">
    <property type="nucleotide sequence ID" value="NZ_CP015243.1"/>
</dbReference>
<dbReference type="KEGG" id="haa:A5892_18140"/>
<organism evidence="1 2">
    <name type="scientific">Halotalea alkalilenta</name>
    <dbReference type="NCBI Taxonomy" id="376489"/>
    <lineage>
        <taxon>Bacteria</taxon>
        <taxon>Pseudomonadati</taxon>
        <taxon>Pseudomonadota</taxon>
        <taxon>Gammaproteobacteria</taxon>
        <taxon>Oceanospirillales</taxon>
        <taxon>Halomonadaceae</taxon>
        <taxon>Halotalea</taxon>
    </lineage>
</organism>
<gene>
    <name evidence="1" type="ORF">A5892_18140</name>
</gene>
<keyword evidence="2" id="KW-1185">Reference proteome</keyword>
<proteinExistence type="predicted"/>
<dbReference type="InterPro" id="IPR051239">
    <property type="entry name" value="2'-dNMP_N-hydrolase"/>
</dbReference>
<dbReference type="Proteomes" id="UP000077875">
    <property type="component" value="Chromosome"/>
</dbReference>
<dbReference type="GO" id="GO:0009159">
    <property type="term" value="P:deoxyribonucleoside monophosphate catabolic process"/>
    <property type="evidence" value="ECO:0007669"/>
    <property type="project" value="TreeGrafter"/>
</dbReference>
<dbReference type="InterPro" id="IPR007710">
    <property type="entry name" value="Nucleoside_deoxyribTrfase"/>
</dbReference>
<dbReference type="EMBL" id="CP015243">
    <property type="protein sequence ID" value="ANF59146.1"/>
    <property type="molecule type" value="Genomic_DNA"/>
</dbReference>
<evidence type="ECO:0008006" key="3">
    <source>
        <dbReference type="Google" id="ProtNLM"/>
    </source>
</evidence>
<accession>A0A172YIY3</accession>
<dbReference type="SUPFAM" id="SSF52309">
    <property type="entry name" value="N-(deoxy)ribosyltransferase-like"/>
    <property type="match status" value="1"/>
</dbReference>
<dbReference type="AlphaFoldDB" id="A0A172YIY3"/>
<dbReference type="PANTHER" id="PTHR15364:SF0">
    <property type="entry name" value="2'-DEOXYNUCLEOSIDE 5'-PHOSPHATE N-HYDROLASE 1"/>
    <property type="match status" value="1"/>
</dbReference>
<evidence type="ECO:0000313" key="1">
    <source>
        <dbReference type="EMBL" id="ANF59146.1"/>
    </source>
</evidence>